<dbReference type="RefSeq" id="WP_080804588.1">
    <property type="nucleotide sequence ID" value="NZ_LT828547.1"/>
</dbReference>
<dbReference type="AlphaFoldDB" id="A0A1W1H6K4"/>
<feature type="domain" description="ABC transporter" evidence="3">
    <location>
        <begin position="4"/>
        <end position="251"/>
    </location>
</feature>
<evidence type="ECO:0000256" key="1">
    <source>
        <dbReference type="ARBA" id="ARBA00022741"/>
    </source>
</evidence>
<dbReference type="GO" id="GO:0005524">
    <property type="term" value="F:ATP binding"/>
    <property type="evidence" value="ECO:0007669"/>
    <property type="project" value="UniProtKB-KW"/>
</dbReference>
<dbReference type="InterPro" id="IPR017871">
    <property type="entry name" value="ABC_transporter-like_CS"/>
</dbReference>
<dbReference type="InterPro" id="IPR050334">
    <property type="entry name" value="Molybdenum_import_ModC"/>
</dbReference>
<dbReference type="SMART" id="SM00382">
    <property type="entry name" value="AAA"/>
    <property type="match status" value="1"/>
</dbReference>
<dbReference type="Proteomes" id="UP000191931">
    <property type="component" value="Unassembled WGS sequence"/>
</dbReference>
<keyword evidence="4" id="KW-0378">Hydrolase</keyword>
<organism evidence="4 5">
    <name type="scientific">Desulfamplus magnetovallimortis</name>
    <dbReference type="NCBI Taxonomy" id="1246637"/>
    <lineage>
        <taxon>Bacteria</taxon>
        <taxon>Pseudomonadati</taxon>
        <taxon>Thermodesulfobacteriota</taxon>
        <taxon>Desulfobacteria</taxon>
        <taxon>Desulfobacterales</taxon>
        <taxon>Desulfobacteraceae</taxon>
        <taxon>Desulfamplus</taxon>
    </lineage>
</organism>
<dbReference type="GO" id="GO:0015098">
    <property type="term" value="F:molybdate ion transmembrane transporter activity"/>
    <property type="evidence" value="ECO:0007669"/>
    <property type="project" value="InterPro"/>
</dbReference>
<dbReference type="EC" id="3.6.3.29" evidence="4"/>
<dbReference type="InterPro" id="IPR027417">
    <property type="entry name" value="P-loop_NTPase"/>
</dbReference>
<reference evidence="4 5" key="1">
    <citation type="submission" date="2017-03" db="EMBL/GenBank/DDBJ databases">
        <authorList>
            <person name="Afonso C.L."/>
            <person name="Miller P.J."/>
            <person name="Scott M.A."/>
            <person name="Spackman E."/>
            <person name="Goraichik I."/>
            <person name="Dimitrov K.M."/>
            <person name="Suarez D.L."/>
            <person name="Swayne D.E."/>
        </authorList>
    </citation>
    <scope>NUCLEOTIDE SEQUENCE [LARGE SCALE GENOMIC DNA]</scope>
    <source>
        <strain evidence="4">PRJEB14757</strain>
    </source>
</reference>
<dbReference type="EMBL" id="FWEV01000031">
    <property type="protein sequence ID" value="SLM28087.1"/>
    <property type="molecule type" value="Genomic_DNA"/>
</dbReference>
<proteinExistence type="predicted"/>
<keyword evidence="2 4" id="KW-0067">ATP-binding</keyword>
<dbReference type="GO" id="GO:0016887">
    <property type="term" value="F:ATP hydrolysis activity"/>
    <property type="evidence" value="ECO:0007669"/>
    <property type="project" value="InterPro"/>
</dbReference>
<evidence type="ECO:0000313" key="5">
    <source>
        <dbReference type="Proteomes" id="UP000191931"/>
    </source>
</evidence>
<protein>
    <submittedName>
        <fullName evidence="4">Molybdate transporter subunit ATP-binding component of ABC superfamily</fullName>
        <ecNumber evidence="4">3.6.3.29</ecNumber>
    </submittedName>
</protein>
<dbReference type="InterPro" id="IPR003593">
    <property type="entry name" value="AAA+_ATPase"/>
</dbReference>
<dbReference type="PROSITE" id="PS50893">
    <property type="entry name" value="ABC_TRANSPORTER_2"/>
    <property type="match status" value="1"/>
</dbReference>
<dbReference type="OrthoDB" id="9809450at2"/>
<dbReference type="NCBIfam" id="TIGR02142">
    <property type="entry name" value="modC_ABC"/>
    <property type="match status" value="1"/>
</dbReference>
<dbReference type="PANTHER" id="PTHR43514">
    <property type="entry name" value="ABC TRANSPORTER I FAMILY MEMBER 10"/>
    <property type="match status" value="1"/>
</dbReference>
<dbReference type="InterPro" id="IPR003439">
    <property type="entry name" value="ABC_transporter-like_ATP-bd"/>
</dbReference>
<evidence type="ECO:0000313" key="4">
    <source>
        <dbReference type="EMBL" id="SLM28087.1"/>
    </source>
</evidence>
<dbReference type="STRING" id="1246637.MTBBW1_1260009"/>
<dbReference type="SUPFAM" id="SSF52540">
    <property type="entry name" value="P-loop containing nucleoside triphosphate hydrolases"/>
    <property type="match status" value="1"/>
</dbReference>
<evidence type="ECO:0000259" key="3">
    <source>
        <dbReference type="PROSITE" id="PS50893"/>
    </source>
</evidence>
<name>A0A1W1H6K4_9BACT</name>
<dbReference type="PROSITE" id="PS00211">
    <property type="entry name" value="ABC_TRANSPORTER_1"/>
    <property type="match status" value="1"/>
</dbReference>
<dbReference type="Gene3D" id="3.40.50.300">
    <property type="entry name" value="P-loop containing nucleotide triphosphate hydrolases"/>
    <property type="match status" value="1"/>
</dbReference>
<dbReference type="GO" id="GO:0016020">
    <property type="term" value="C:membrane"/>
    <property type="evidence" value="ECO:0007669"/>
    <property type="project" value="InterPro"/>
</dbReference>
<accession>A0A1W1H6K4</accession>
<dbReference type="PANTHER" id="PTHR43514:SF4">
    <property type="entry name" value="ABC TRANSPORTER I FAMILY MEMBER 10"/>
    <property type="match status" value="1"/>
</dbReference>
<sequence length="255" mass="27953">MTTIRAEKKCVPGYDHENLLDIKLEKVQGNFSVETAFISGGAGVTALFGHSGAGKTSIINMIAGLSHPDSGHIVVNNHCVFDAEKGINIPPEKRRFGYVFQDGRLFPHMSVHANLLYGMKRVKPCYRYIKFDQVVELLGINHLLQRHPATLSGGEKQRVAIGRSLLTSPVLMLMDEPLASLDAARKNEVLPFISRLAGEFSVPILYVTHSIDEILNLADTVVFLSEGKSLAVGGVEEVTSRKDFQSLACCSFLTE</sequence>
<dbReference type="Pfam" id="PF00005">
    <property type="entry name" value="ABC_tran"/>
    <property type="match status" value="1"/>
</dbReference>
<keyword evidence="5" id="KW-1185">Reference proteome</keyword>
<dbReference type="GO" id="GO:0140359">
    <property type="term" value="F:ABC-type transporter activity"/>
    <property type="evidence" value="ECO:0007669"/>
    <property type="project" value="InterPro"/>
</dbReference>
<keyword evidence="1" id="KW-0547">Nucleotide-binding</keyword>
<gene>
    <name evidence="4" type="ORF">MTBBW1_1260009</name>
</gene>
<evidence type="ECO:0000256" key="2">
    <source>
        <dbReference type="ARBA" id="ARBA00022840"/>
    </source>
</evidence>
<dbReference type="InterPro" id="IPR011868">
    <property type="entry name" value="ModC_ABC_ATP-bd"/>
</dbReference>